<comment type="subcellular location">
    <subcellularLocation>
        <location evidence="1">Membrane</location>
        <topology evidence="1">Multi-pass membrane protein</topology>
    </subcellularLocation>
</comment>
<proteinExistence type="predicted"/>
<evidence type="ECO:0000256" key="1">
    <source>
        <dbReference type="ARBA" id="ARBA00004141"/>
    </source>
</evidence>
<evidence type="ECO:0000313" key="6">
    <source>
        <dbReference type="EMBL" id="OGC80878.1"/>
    </source>
</evidence>
<keyword evidence="4 5" id="KW-0472">Membrane</keyword>
<evidence type="ECO:0000256" key="5">
    <source>
        <dbReference type="SAM" id="Phobius"/>
    </source>
</evidence>
<comment type="caution">
    <text evidence="6">The sequence shown here is derived from an EMBL/GenBank/DDBJ whole genome shotgun (WGS) entry which is preliminary data.</text>
</comment>
<accession>A0A1F4XGX3</accession>
<dbReference type="GO" id="GO:0016020">
    <property type="term" value="C:membrane"/>
    <property type="evidence" value="ECO:0007669"/>
    <property type="project" value="UniProtKB-SubCell"/>
</dbReference>
<keyword evidence="3 5" id="KW-1133">Transmembrane helix</keyword>
<reference evidence="6 7" key="1">
    <citation type="journal article" date="2016" name="Nat. Commun.">
        <title>Thousands of microbial genomes shed light on interconnected biogeochemical processes in an aquifer system.</title>
        <authorList>
            <person name="Anantharaman K."/>
            <person name="Brown C.T."/>
            <person name="Hug L.A."/>
            <person name="Sharon I."/>
            <person name="Castelle C.J."/>
            <person name="Probst A.J."/>
            <person name="Thomas B.C."/>
            <person name="Singh A."/>
            <person name="Wilkins M.J."/>
            <person name="Karaoz U."/>
            <person name="Brodie E.L."/>
            <person name="Williams K.H."/>
            <person name="Hubbard S.S."/>
            <person name="Banfield J.F."/>
        </authorList>
    </citation>
    <scope>NUCLEOTIDE SEQUENCE [LARGE SCALE GENOMIC DNA]</scope>
</reference>
<name>A0A1F4XGX3_9BACT</name>
<dbReference type="Pfam" id="PF04193">
    <property type="entry name" value="PQ-loop"/>
    <property type="match status" value="1"/>
</dbReference>
<dbReference type="AlphaFoldDB" id="A0A1F4XGX3"/>
<evidence type="ECO:0008006" key="8">
    <source>
        <dbReference type="Google" id="ProtNLM"/>
    </source>
</evidence>
<dbReference type="STRING" id="1797243.A2943_01950"/>
<dbReference type="Proteomes" id="UP000176185">
    <property type="component" value="Unassembled WGS sequence"/>
</dbReference>
<dbReference type="InterPro" id="IPR006603">
    <property type="entry name" value="PQ-loop_rpt"/>
</dbReference>
<dbReference type="Gene3D" id="1.20.1280.290">
    <property type="match status" value="1"/>
</dbReference>
<evidence type="ECO:0000256" key="4">
    <source>
        <dbReference type="ARBA" id="ARBA00023136"/>
    </source>
</evidence>
<evidence type="ECO:0000256" key="2">
    <source>
        <dbReference type="ARBA" id="ARBA00022692"/>
    </source>
</evidence>
<protein>
    <recommendedName>
        <fullName evidence="8">MtN3 and saliva related transmembrane protein</fullName>
    </recommendedName>
</protein>
<dbReference type="EMBL" id="MEWX01000013">
    <property type="protein sequence ID" value="OGC80878.1"/>
    <property type="molecule type" value="Genomic_DNA"/>
</dbReference>
<gene>
    <name evidence="6" type="ORF">A2943_01950</name>
</gene>
<feature type="transmembrane region" description="Helical" evidence="5">
    <location>
        <begin position="43"/>
        <end position="59"/>
    </location>
</feature>
<evidence type="ECO:0000313" key="7">
    <source>
        <dbReference type="Proteomes" id="UP000176185"/>
    </source>
</evidence>
<sequence length="95" mass="10569">MTLDQLITAVVTVVGVALSVAYYPQAWRIFKNRSSQDVSVPSYVLFAVGTTTWLLYGFYKNDTPIIASFLLGAFGSWLVLLLALYFRRKKGSEGP</sequence>
<organism evidence="6 7">
    <name type="scientific">Candidatus Adlerbacteria bacterium RIFCSPLOWO2_01_FULL_51_16</name>
    <dbReference type="NCBI Taxonomy" id="1797243"/>
    <lineage>
        <taxon>Bacteria</taxon>
        <taxon>Candidatus Adleribacteriota</taxon>
    </lineage>
</organism>
<feature type="transmembrane region" description="Helical" evidence="5">
    <location>
        <begin position="6"/>
        <end position="23"/>
    </location>
</feature>
<evidence type="ECO:0000256" key="3">
    <source>
        <dbReference type="ARBA" id="ARBA00022989"/>
    </source>
</evidence>
<keyword evidence="2 5" id="KW-0812">Transmembrane</keyword>
<feature type="transmembrane region" description="Helical" evidence="5">
    <location>
        <begin position="65"/>
        <end position="86"/>
    </location>
</feature>